<name>A0A8J2RBE7_9CRUS</name>
<keyword evidence="2" id="KW-0238">DNA-binding</keyword>
<dbReference type="OrthoDB" id="10048995at2759"/>
<dbReference type="PROSITE" id="PS50888">
    <property type="entry name" value="BHLH"/>
    <property type="match status" value="1"/>
</dbReference>
<dbReference type="InterPro" id="IPR050283">
    <property type="entry name" value="E-box_TF_Regulators"/>
</dbReference>
<gene>
    <name evidence="7" type="ORF">DGAL_LOCUS1440</name>
</gene>
<evidence type="ECO:0000259" key="6">
    <source>
        <dbReference type="PROSITE" id="PS50888"/>
    </source>
</evidence>
<evidence type="ECO:0000256" key="4">
    <source>
        <dbReference type="ARBA" id="ARBA00023242"/>
    </source>
</evidence>
<keyword evidence="4" id="KW-0539">Nucleus</keyword>
<feature type="compositionally biased region" description="Low complexity" evidence="5">
    <location>
        <begin position="78"/>
        <end position="92"/>
    </location>
</feature>
<comment type="caution">
    <text evidence="7">The sequence shown here is derived from an EMBL/GenBank/DDBJ whole genome shotgun (WGS) entry which is preliminary data.</text>
</comment>
<protein>
    <recommendedName>
        <fullName evidence="6">BHLH domain-containing protein</fullName>
    </recommendedName>
</protein>
<dbReference type="CDD" id="cd11417">
    <property type="entry name" value="bHLH_TS_PTF1A"/>
    <property type="match status" value="1"/>
</dbReference>
<dbReference type="InterPro" id="IPR011598">
    <property type="entry name" value="bHLH_dom"/>
</dbReference>
<dbReference type="Pfam" id="PF00010">
    <property type="entry name" value="HLH"/>
    <property type="match status" value="1"/>
</dbReference>
<reference evidence="7" key="1">
    <citation type="submission" date="2021-11" db="EMBL/GenBank/DDBJ databases">
        <authorList>
            <person name="Schell T."/>
        </authorList>
    </citation>
    <scope>NUCLEOTIDE SEQUENCE</scope>
    <source>
        <strain evidence="7">M5</strain>
    </source>
</reference>
<evidence type="ECO:0000256" key="2">
    <source>
        <dbReference type="ARBA" id="ARBA00023125"/>
    </source>
</evidence>
<evidence type="ECO:0000256" key="5">
    <source>
        <dbReference type="SAM" id="MobiDB-lite"/>
    </source>
</evidence>
<dbReference type="PANTHER" id="PTHR23349:SF112">
    <property type="entry name" value="48 RELATED 1, ISOFORM B"/>
    <property type="match status" value="1"/>
</dbReference>
<evidence type="ECO:0000313" key="8">
    <source>
        <dbReference type="Proteomes" id="UP000789390"/>
    </source>
</evidence>
<proteinExistence type="predicted"/>
<dbReference type="AlphaFoldDB" id="A0A8J2RBE7"/>
<dbReference type="PANTHER" id="PTHR23349">
    <property type="entry name" value="BASIC HELIX-LOOP-HELIX TRANSCRIPTION FACTOR, TWIST"/>
    <property type="match status" value="1"/>
</dbReference>
<dbReference type="GO" id="GO:0000981">
    <property type="term" value="F:DNA-binding transcription factor activity, RNA polymerase II-specific"/>
    <property type="evidence" value="ECO:0007669"/>
    <property type="project" value="TreeGrafter"/>
</dbReference>
<feature type="compositionally biased region" description="Polar residues" evidence="5">
    <location>
        <begin position="35"/>
        <end position="45"/>
    </location>
</feature>
<sequence length="251" mass="27411">MNSSFDLESVNRQFLIESSATASHCLADFTADSSTFYDESCGTRSPSDDSELMSGSDAESAYSSSPDHRSSDSGTGGHNSSNPSGVGSSSSRSWRRKRRCGHQQVHQRQAANLRERRRMQSINDAFEGLRTHIPTLPYEKRLSKVDTLRLAIGYIGFLAELVANDRHPTDVLQNAVPEPPKKIFISSTKDVQHHGVVSVASVHSISWSSEKENASASHPAGVMVAKLWTPEDPRSLRTHQESSGGPFAQAN</sequence>
<dbReference type="GO" id="GO:0032502">
    <property type="term" value="P:developmental process"/>
    <property type="evidence" value="ECO:0007669"/>
    <property type="project" value="TreeGrafter"/>
</dbReference>
<keyword evidence="1" id="KW-0805">Transcription regulation</keyword>
<dbReference type="GO" id="GO:0046983">
    <property type="term" value="F:protein dimerization activity"/>
    <property type="evidence" value="ECO:0007669"/>
    <property type="project" value="InterPro"/>
</dbReference>
<keyword evidence="8" id="KW-1185">Reference proteome</keyword>
<organism evidence="7 8">
    <name type="scientific">Daphnia galeata</name>
    <dbReference type="NCBI Taxonomy" id="27404"/>
    <lineage>
        <taxon>Eukaryota</taxon>
        <taxon>Metazoa</taxon>
        <taxon>Ecdysozoa</taxon>
        <taxon>Arthropoda</taxon>
        <taxon>Crustacea</taxon>
        <taxon>Branchiopoda</taxon>
        <taxon>Diplostraca</taxon>
        <taxon>Cladocera</taxon>
        <taxon>Anomopoda</taxon>
        <taxon>Daphniidae</taxon>
        <taxon>Daphnia</taxon>
    </lineage>
</organism>
<dbReference type="EMBL" id="CAKKLH010000016">
    <property type="protein sequence ID" value="CAH0099310.1"/>
    <property type="molecule type" value="Genomic_DNA"/>
</dbReference>
<dbReference type="SMART" id="SM00353">
    <property type="entry name" value="HLH"/>
    <property type="match status" value="1"/>
</dbReference>
<feature type="region of interest" description="Disordered" evidence="5">
    <location>
        <begin position="35"/>
        <end position="112"/>
    </location>
</feature>
<dbReference type="GO" id="GO:0000977">
    <property type="term" value="F:RNA polymerase II transcription regulatory region sequence-specific DNA binding"/>
    <property type="evidence" value="ECO:0007669"/>
    <property type="project" value="TreeGrafter"/>
</dbReference>
<keyword evidence="3" id="KW-0804">Transcription</keyword>
<dbReference type="SUPFAM" id="SSF47459">
    <property type="entry name" value="HLH, helix-loop-helix DNA-binding domain"/>
    <property type="match status" value="1"/>
</dbReference>
<accession>A0A8J2RBE7</accession>
<feature type="region of interest" description="Disordered" evidence="5">
    <location>
        <begin position="229"/>
        <end position="251"/>
    </location>
</feature>
<dbReference type="InterPro" id="IPR036638">
    <property type="entry name" value="HLH_DNA-bd_sf"/>
</dbReference>
<feature type="domain" description="BHLH" evidence="6">
    <location>
        <begin position="106"/>
        <end position="158"/>
    </location>
</feature>
<dbReference type="Gene3D" id="4.10.280.10">
    <property type="entry name" value="Helix-loop-helix DNA-binding domain"/>
    <property type="match status" value="1"/>
</dbReference>
<evidence type="ECO:0000256" key="3">
    <source>
        <dbReference type="ARBA" id="ARBA00023163"/>
    </source>
</evidence>
<evidence type="ECO:0000256" key="1">
    <source>
        <dbReference type="ARBA" id="ARBA00023015"/>
    </source>
</evidence>
<dbReference type="FunFam" id="4.10.280.10:FF:000035">
    <property type="entry name" value="Pancreas-specific transcription factor 1a"/>
    <property type="match status" value="1"/>
</dbReference>
<evidence type="ECO:0000313" key="7">
    <source>
        <dbReference type="EMBL" id="CAH0099310.1"/>
    </source>
</evidence>
<feature type="compositionally biased region" description="Basic and acidic residues" evidence="5">
    <location>
        <begin position="229"/>
        <end position="240"/>
    </location>
</feature>
<feature type="compositionally biased region" description="Low complexity" evidence="5">
    <location>
        <begin position="54"/>
        <end position="65"/>
    </location>
</feature>
<dbReference type="Proteomes" id="UP000789390">
    <property type="component" value="Unassembled WGS sequence"/>
</dbReference>